<dbReference type="RefSeq" id="WP_090475117.1">
    <property type="nucleotide sequence ID" value="NZ_LT629710.1"/>
</dbReference>
<protein>
    <submittedName>
        <fullName evidence="3">RecB family nuclease, putative, TM0106 family</fullName>
    </submittedName>
</protein>
<dbReference type="EMBL" id="LT629710">
    <property type="protein sequence ID" value="SDO52925.1"/>
    <property type="molecule type" value="Genomic_DNA"/>
</dbReference>
<organism evidence="3 4">
    <name type="scientific">Nakamurella panacisegetis</name>
    <dbReference type="NCBI Taxonomy" id="1090615"/>
    <lineage>
        <taxon>Bacteria</taxon>
        <taxon>Bacillati</taxon>
        <taxon>Actinomycetota</taxon>
        <taxon>Actinomycetes</taxon>
        <taxon>Nakamurellales</taxon>
        <taxon>Nakamurellaceae</taxon>
        <taxon>Nakamurella</taxon>
    </lineage>
</organism>
<evidence type="ECO:0000259" key="2">
    <source>
        <dbReference type="Pfam" id="PF13482"/>
    </source>
</evidence>
<dbReference type="NCBIfam" id="TIGR03491">
    <property type="entry name" value="TM0106 family RecB-like putative nuclease"/>
    <property type="match status" value="1"/>
</dbReference>
<feature type="domain" description="YprB ribonuclease H-like" evidence="2">
    <location>
        <begin position="456"/>
        <end position="547"/>
    </location>
</feature>
<feature type="region of interest" description="Disordered" evidence="1">
    <location>
        <begin position="1"/>
        <end position="32"/>
    </location>
</feature>
<dbReference type="InterPro" id="IPR038720">
    <property type="entry name" value="YprB_RNase_H-like_dom"/>
</dbReference>
<name>A0A1H0KAE6_9ACTN</name>
<evidence type="ECO:0000313" key="3">
    <source>
        <dbReference type="EMBL" id="SDO52925.1"/>
    </source>
</evidence>
<dbReference type="InterPro" id="IPR019993">
    <property type="entry name" value="RecB_nuclease_TM0106_put"/>
</dbReference>
<dbReference type="STRING" id="1090615.SAMN04515671_1232"/>
<keyword evidence="4" id="KW-1185">Reference proteome</keyword>
<reference evidence="3 4" key="1">
    <citation type="submission" date="2016-10" db="EMBL/GenBank/DDBJ databases">
        <authorList>
            <person name="de Groot N.N."/>
        </authorList>
    </citation>
    <scope>NUCLEOTIDE SEQUENCE [LARGE SCALE GENOMIC DNA]</scope>
    <source>
        <strain evidence="4">P4-7,KCTC 19426,CECT 7604</strain>
    </source>
</reference>
<sequence length="564" mass="60470">MTLAGSSATGPADLRPGPPATPSTSVRLGPAAAGRCRRRVHLDADPDAPRAERSAVDDGLKLRLTDGANHRSAVLSRFAAQFVVDGQPAPWDPAGAERPLVVFEPSLRSSTRFGTPDLLLWAGDGYQPLIIRSHRTCDPGAGALTSPIHRPLEPAVDPTRKARAHAADALALAHHYRLLVDLGLASATARGAVVGSGGPGAGDAGVLLWHQLDLPGGSVLADYDRRFADRLAVAGAAAAGRPALALASRIGECRRCSWWPVCSADLLAARDISLVAAGGDVDVLHQAGVRTVDDLARLDPAIAAGLPLTGAAPGTARVRARAWLAGLPLVRKVREVSVRRADLELDVDMESFLEDGAYLWGTYLTGPGVETLGLEPGYRGFVSWNPLPDRDEGRAFAEFWSYLTRLRSLAAANGLTFAAYCYSRSAEERWLRSTPIRYPDVPGMPRVAEISAFCASDQWIDIYQEIRDQFIVPGSMKLKALAPLAGFHWRDPEPGGENSMAWYREAVGTRSVPSDGPVDPVDRAMATRILQYNEDDVLATLALRRWMTDRSTDVPTAAELDADE</sequence>
<dbReference type="AlphaFoldDB" id="A0A1H0KAE6"/>
<dbReference type="Pfam" id="PF13482">
    <property type="entry name" value="RNase_H_2"/>
    <property type="match status" value="1"/>
</dbReference>
<proteinExistence type="predicted"/>
<dbReference type="OrthoDB" id="3274988at2"/>
<accession>A0A1H0KAE6</accession>
<evidence type="ECO:0000256" key="1">
    <source>
        <dbReference type="SAM" id="MobiDB-lite"/>
    </source>
</evidence>
<gene>
    <name evidence="3" type="ORF">SAMN04515671_1232</name>
</gene>
<evidence type="ECO:0000313" key="4">
    <source>
        <dbReference type="Proteomes" id="UP000198741"/>
    </source>
</evidence>
<dbReference type="Proteomes" id="UP000198741">
    <property type="component" value="Chromosome I"/>
</dbReference>